<dbReference type="AlphaFoldDB" id="A0AAN9T1S9"/>
<evidence type="ECO:0000259" key="7">
    <source>
        <dbReference type="Pfam" id="PF00174"/>
    </source>
</evidence>
<comment type="cofactor">
    <cofactor evidence="1">
        <name>Mo-molybdopterin</name>
        <dbReference type="ChEBI" id="CHEBI:71302"/>
    </cofactor>
</comment>
<gene>
    <name evidence="9" type="ORF">VNO78_01450</name>
</gene>
<dbReference type="Pfam" id="PF00174">
    <property type="entry name" value="Oxidored_molyb"/>
    <property type="match status" value="1"/>
</dbReference>
<dbReference type="InterPro" id="IPR008335">
    <property type="entry name" value="Mopterin_OxRdtase_euk"/>
</dbReference>
<dbReference type="PRINTS" id="PR00407">
    <property type="entry name" value="EUMOPTERIN"/>
</dbReference>
<dbReference type="GO" id="GO:0008482">
    <property type="term" value="F:sulfite oxidase activity"/>
    <property type="evidence" value="ECO:0007669"/>
    <property type="project" value="TreeGrafter"/>
</dbReference>
<protein>
    <recommendedName>
        <fullName evidence="11">Nitrate reductase</fullName>
    </recommendedName>
</protein>
<dbReference type="PROSITE" id="PS00559">
    <property type="entry name" value="MOLYBDOPTERIN_EUK"/>
    <property type="match status" value="1"/>
</dbReference>
<accession>A0AAN9T1S9</accession>
<keyword evidence="6" id="KW-0408">Iron</keyword>
<feature type="domain" description="Oxidoreductase molybdopterin-binding" evidence="7">
    <location>
        <begin position="122"/>
        <end position="301"/>
    </location>
</feature>
<dbReference type="FunFam" id="3.90.420.10:FF:000003">
    <property type="entry name" value="Nitrate reductase"/>
    <property type="match status" value="1"/>
</dbReference>
<evidence type="ECO:0000256" key="2">
    <source>
        <dbReference type="ARBA" id="ARBA00022505"/>
    </source>
</evidence>
<dbReference type="GO" id="GO:0020037">
    <property type="term" value="F:heme binding"/>
    <property type="evidence" value="ECO:0007669"/>
    <property type="project" value="TreeGrafter"/>
</dbReference>
<reference evidence="9 10" key="1">
    <citation type="submission" date="2024-01" db="EMBL/GenBank/DDBJ databases">
        <title>The genomes of 5 underutilized Papilionoideae crops provide insights into root nodulation and disease resistanc.</title>
        <authorList>
            <person name="Jiang F."/>
        </authorList>
    </citation>
    <scope>NUCLEOTIDE SEQUENCE [LARGE SCALE GENOMIC DNA]</scope>
    <source>
        <strain evidence="9">DUOXIRENSHENG_FW03</strain>
        <tissue evidence="9">Leaves</tissue>
    </source>
</reference>
<evidence type="ECO:0000256" key="1">
    <source>
        <dbReference type="ARBA" id="ARBA00001924"/>
    </source>
</evidence>
<evidence type="ECO:0000313" key="9">
    <source>
        <dbReference type="EMBL" id="KAK7410572.1"/>
    </source>
</evidence>
<evidence type="ECO:0000256" key="5">
    <source>
        <dbReference type="ARBA" id="ARBA00023002"/>
    </source>
</evidence>
<evidence type="ECO:0000259" key="8">
    <source>
        <dbReference type="Pfam" id="PF03404"/>
    </source>
</evidence>
<keyword evidence="10" id="KW-1185">Reference proteome</keyword>
<comment type="caution">
    <text evidence="9">The sequence shown here is derived from an EMBL/GenBank/DDBJ whole genome shotgun (WGS) entry which is preliminary data.</text>
</comment>
<dbReference type="GO" id="GO:0006790">
    <property type="term" value="P:sulfur compound metabolic process"/>
    <property type="evidence" value="ECO:0007669"/>
    <property type="project" value="TreeGrafter"/>
</dbReference>
<feature type="domain" description="Moybdenum cofactor oxidoreductase dimerisation" evidence="8">
    <location>
        <begin position="328"/>
        <end position="411"/>
    </location>
</feature>
<dbReference type="InterPro" id="IPR036374">
    <property type="entry name" value="OxRdtase_Mopterin-bd_sf"/>
</dbReference>
<keyword evidence="2" id="KW-0500">Molybdenum</keyword>
<keyword evidence="4" id="KW-0479">Metal-binding</keyword>
<dbReference type="InterPro" id="IPR000572">
    <property type="entry name" value="OxRdtase_Mopterin-bd_dom"/>
</dbReference>
<dbReference type="SUPFAM" id="SSF81296">
    <property type="entry name" value="E set domains"/>
    <property type="match status" value="1"/>
</dbReference>
<dbReference type="Gene3D" id="2.60.40.650">
    <property type="match status" value="1"/>
</dbReference>
<dbReference type="GO" id="GO:0030151">
    <property type="term" value="F:molybdenum ion binding"/>
    <property type="evidence" value="ECO:0007669"/>
    <property type="project" value="InterPro"/>
</dbReference>
<evidence type="ECO:0000256" key="6">
    <source>
        <dbReference type="ARBA" id="ARBA00023004"/>
    </source>
</evidence>
<dbReference type="Gene3D" id="3.90.420.10">
    <property type="entry name" value="Oxidoreductase, molybdopterin-binding domain"/>
    <property type="match status" value="1"/>
</dbReference>
<evidence type="ECO:0000313" key="10">
    <source>
        <dbReference type="Proteomes" id="UP001386955"/>
    </source>
</evidence>
<dbReference type="Proteomes" id="UP001386955">
    <property type="component" value="Unassembled WGS sequence"/>
</dbReference>
<organism evidence="9 10">
    <name type="scientific">Psophocarpus tetragonolobus</name>
    <name type="common">Winged bean</name>
    <name type="synonym">Dolichos tetragonolobus</name>
    <dbReference type="NCBI Taxonomy" id="3891"/>
    <lineage>
        <taxon>Eukaryota</taxon>
        <taxon>Viridiplantae</taxon>
        <taxon>Streptophyta</taxon>
        <taxon>Embryophyta</taxon>
        <taxon>Tracheophyta</taxon>
        <taxon>Spermatophyta</taxon>
        <taxon>Magnoliopsida</taxon>
        <taxon>eudicotyledons</taxon>
        <taxon>Gunneridae</taxon>
        <taxon>Pentapetalae</taxon>
        <taxon>rosids</taxon>
        <taxon>fabids</taxon>
        <taxon>Fabales</taxon>
        <taxon>Fabaceae</taxon>
        <taxon>Papilionoideae</taxon>
        <taxon>50 kb inversion clade</taxon>
        <taxon>NPAAA clade</taxon>
        <taxon>indigoferoid/millettioid clade</taxon>
        <taxon>Phaseoleae</taxon>
        <taxon>Psophocarpus</taxon>
    </lineage>
</organism>
<dbReference type="PANTHER" id="PTHR19372">
    <property type="entry name" value="SULFITE REDUCTASE"/>
    <property type="match status" value="1"/>
</dbReference>
<dbReference type="InterPro" id="IPR014756">
    <property type="entry name" value="Ig_E-set"/>
</dbReference>
<name>A0AAN9T1S9_PSOTE</name>
<dbReference type="SUPFAM" id="SSF56524">
    <property type="entry name" value="Oxidoreductase molybdopterin-binding domain"/>
    <property type="match status" value="1"/>
</dbReference>
<evidence type="ECO:0000256" key="4">
    <source>
        <dbReference type="ARBA" id="ARBA00022723"/>
    </source>
</evidence>
<dbReference type="GO" id="GO:0043436">
    <property type="term" value="P:oxoacid metabolic process"/>
    <property type="evidence" value="ECO:0007669"/>
    <property type="project" value="UniProtKB-ARBA"/>
</dbReference>
<evidence type="ECO:0008006" key="11">
    <source>
        <dbReference type="Google" id="ProtNLM"/>
    </source>
</evidence>
<dbReference type="PANTHER" id="PTHR19372:SF7">
    <property type="entry name" value="SULFITE OXIDASE, MITOCHONDRIAL"/>
    <property type="match status" value="1"/>
</dbReference>
<dbReference type="EMBL" id="JAYMYS010000001">
    <property type="protein sequence ID" value="KAK7410572.1"/>
    <property type="molecule type" value="Genomic_DNA"/>
</dbReference>
<sequence length="549" mass="61670">MSSMATLVDDHLYTKLQHDVVKDLYIPSACPKKFGQPLSLSDSSSDDEEDRKLNNLIKKASLEVECSILDSRDEKTSDHWIKRNASLIRLTGKHPFNCEPPLPRLMYHGFITPVPIHFVRNHGSVPRANWEDWTIEVTGLVARPTRFTMEQLVHEFPTREFPATLVCAGNRRKEQNHVKQIIGFNWGAAAISTSLWRGVPLWTVLKQCGIYSRNKGALHVCFEGAEDLPGGGGSKYGTSIRSEIALDPSRDIIIAYMQNGEPLTPDHGFPARMIVPGFIGARMVKWLKRIVVSTQQSDSYYHYKDNRVLPSHVDVQLANTQVGTGMIVGGGRQITRVEVTLDDGETWQVCLLDSLEKPNKYGKYWCWCLWSTEVEVLDLLKANEISVRAWDEALNTQPEKLIWNVMSYESSLLFLLVLKLAHASRFVVPSPSSLVYRLFAIRRLESLSSHSPNPYTFFPLAAVSSPSCRFPKRCQFCPRFPAMAWIAVASQTPASLPKSALLPPSASSFSPPSLPKPSAVSAKREFPIFCFQFCFIKLAFVVVEDTKPS</sequence>
<dbReference type="InterPro" id="IPR005066">
    <property type="entry name" value="MoCF_OxRdtse_dimer"/>
</dbReference>
<dbReference type="Pfam" id="PF03404">
    <property type="entry name" value="Mo-co_dimer"/>
    <property type="match status" value="1"/>
</dbReference>
<keyword evidence="3" id="KW-0349">Heme</keyword>
<dbReference type="GO" id="GO:0043546">
    <property type="term" value="F:molybdopterin cofactor binding"/>
    <property type="evidence" value="ECO:0007669"/>
    <property type="project" value="InterPro"/>
</dbReference>
<dbReference type="InterPro" id="IPR022407">
    <property type="entry name" value="OxRdtase_Mopterin_BS"/>
</dbReference>
<keyword evidence="5" id="KW-0560">Oxidoreductase</keyword>
<evidence type="ECO:0000256" key="3">
    <source>
        <dbReference type="ARBA" id="ARBA00022617"/>
    </source>
</evidence>
<proteinExistence type="predicted"/>